<accession>K1R5H1</accession>
<protein>
    <submittedName>
        <fullName evidence="2">Uncharacterized protein</fullName>
    </submittedName>
</protein>
<evidence type="ECO:0000313" key="2">
    <source>
        <dbReference type="EMBL" id="EKC29176.1"/>
    </source>
</evidence>
<dbReference type="HOGENOM" id="CLU_466132_0_0_1"/>
<dbReference type="Pfam" id="PF00027">
    <property type="entry name" value="cNMP_binding"/>
    <property type="match status" value="1"/>
</dbReference>
<sequence>MDEPWEWPAKQEKNTEDNSDDSDDDFFGRGSAASNEEVPFIKFRRMARAVKMLISVCHVCRSLLVTSVSKENWFALLDNLVAATTLQQSQKKGRAFVALVTNEKHKMEQLTFDINDYKQQRLTKDLFTDEIREIMRQRPGTRSNDQIMEVVRVMKGMSKQFCEYSLGIQKKICQYSFYDKYRHNRVIIKRGLPPDGIYFVISGTLVSKPDDKRNPDELHAGEKFGEEDLVCGCGRRATVITRHEVELLFLHRFKQLGNMDFIGMGREPYCGLRYRYEYYLEHTFPIIPCNLPSSYKCLIESKKLKRDVVLRHFPMDKLEDNPGTWSTLKYRYGRLIVKNSNEMEWIYVILSGEARVIARLQPDTIDVKARRQQIQRTIEQDSPFYKKKKILNFVSDRAHVKSKYSPATYHPGIRRDLMSAPPAHGHRRCLDDIAYKNVPDAQNAVTSIRGFLRSKSEILESKSDKLPKIDIKVSDENGDSTEKTENDENIRPISVPPSEPQQLSFTEISADKKSFYQRTGHNAGNKPRPKSENLHAMKKKRLTHEQMMERLHMAERRRLKEKYMNAPNIKPQRVVITHEKETAELPAFVQVETLHPGQTFISGDCEVLAINKKFFLRHCDDAMFSLIRLKAKPFPQQSELVDRLDITLQWDEFKQETLKDYLRRRIRKH</sequence>
<dbReference type="InterPro" id="IPR018490">
    <property type="entry name" value="cNMP-bd_dom_sf"/>
</dbReference>
<name>K1R5H1_MAGGI</name>
<dbReference type="AlphaFoldDB" id="K1R5H1"/>
<feature type="compositionally biased region" description="Basic and acidic residues" evidence="1">
    <location>
        <begin position="471"/>
        <end position="490"/>
    </location>
</feature>
<proteinExistence type="predicted"/>
<dbReference type="EMBL" id="JH819020">
    <property type="protein sequence ID" value="EKC29176.1"/>
    <property type="molecule type" value="Genomic_DNA"/>
</dbReference>
<gene>
    <name evidence="2" type="ORF">CGI_10024299</name>
</gene>
<evidence type="ECO:0000256" key="1">
    <source>
        <dbReference type="SAM" id="MobiDB-lite"/>
    </source>
</evidence>
<dbReference type="Gene3D" id="2.60.120.10">
    <property type="entry name" value="Jelly Rolls"/>
    <property type="match status" value="1"/>
</dbReference>
<dbReference type="InterPro" id="IPR014710">
    <property type="entry name" value="RmlC-like_jellyroll"/>
</dbReference>
<dbReference type="PANTHER" id="PTHR23011">
    <property type="entry name" value="CYCLIC NUCLEOTIDE-BINDING DOMAIN CONTAINING PROTEIN"/>
    <property type="match status" value="1"/>
</dbReference>
<feature type="region of interest" description="Disordered" evidence="1">
    <location>
        <begin position="471"/>
        <end position="503"/>
    </location>
</feature>
<dbReference type="PROSITE" id="PS50042">
    <property type="entry name" value="CNMP_BINDING_3"/>
    <property type="match status" value="1"/>
</dbReference>
<organism evidence="2">
    <name type="scientific">Magallana gigas</name>
    <name type="common">Pacific oyster</name>
    <name type="synonym">Crassostrea gigas</name>
    <dbReference type="NCBI Taxonomy" id="29159"/>
    <lineage>
        <taxon>Eukaryota</taxon>
        <taxon>Metazoa</taxon>
        <taxon>Spiralia</taxon>
        <taxon>Lophotrochozoa</taxon>
        <taxon>Mollusca</taxon>
        <taxon>Bivalvia</taxon>
        <taxon>Autobranchia</taxon>
        <taxon>Pteriomorphia</taxon>
        <taxon>Ostreida</taxon>
        <taxon>Ostreoidea</taxon>
        <taxon>Ostreidae</taxon>
        <taxon>Magallana</taxon>
    </lineage>
</organism>
<dbReference type="InterPro" id="IPR000595">
    <property type="entry name" value="cNMP-bd_dom"/>
</dbReference>
<dbReference type="InParanoid" id="K1R5H1"/>
<dbReference type="CDD" id="cd00038">
    <property type="entry name" value="CAP_ED"/>
    <property type="match status" value="1"/>
</dbReference>
<dbReference type="PANTHER" id="PTHR23011:SF38">
    <property type="entry name" value="CYCLIC NUCLEOTIDE-BINDING DOMAIN-CONTAINING PROTEIN"/>
    <property type="match status" value="1"/>
</dbReference>
<dbReference type="SUPFAM" id="SSF51206">
    <property type="entry name" value="cAMP-binding domain-like"/>
    <property type="match status" value="2"/>
</dbReference>
<reference evidence="2" key="1">
    <citation type="journal article" date="2012" name="Nature">
        <title>The oyster genome reveals stress adaptation and complexity of shell formation.</title>
        <authorList>
            <person name="Zhang G."/>
            <person name="Fang X."/>
            <person name="Guo X."/>
            <person name="Li L."/>
            <person name="Luo R."/>
            <person name="Xu F."/>
            <person name="Yang P."/>
            <person name="Zhang L."/>
            <person name="Wang X."/>
            <person name="Qi H."/>
            <person name="Xiong Z."/>
            <person name="Que H."/>
            <person name="Xie Y."/>
            <person name="Holland P.W."/>
            <person name="Paps J."/>
            <person name="Zhu Y."/>
            <person name="Wu F."/>
            <person name="Chen Y."/>
            <person name="Wang J."/>
            <person name="Peng C."/>
            <person name="Meng J."/>
            <person name="Yang L."/>
            <person name="Liu J."/>
            <person name="Wen B."/>
            <person name="Zhang N."/>
            <person name="Huang Z."/>
            <person name="Zhu Q."/>
            <person name="Feng Y."/>
            <person name="Mount A."/>
            <person name="Hedgecock D."/>
            <person name="Xu Z."/>
            <person name="Liu Y."/>
            <person name="Domazet-Loso T."/>
            <person name="Du Y."/>
            <person name="Sun X."/>
            <person name="Zhang S."/>
            <person name="Liu B."/>
            <person name="Cheng P."/>
            <person name="Jiang X."/>
            <person name="Li J."/>
            <person name="Fan D."/>
            <person name="Wang W."/>
            <person name="Fu W."/>
            <person name="Wang T."/>
            <person name="Wang B."/>
            <person name="Zhang J."/>
            <person name="Peng Z."/>
            <person name="Li Y."/>
            <person name="Li N."/>
            <person name="Wang J."/>
            <person name="Chen M."/>
            <person name="He Y."/>
            <person name="Tan F."/>
            <person name="Song X."/>
            <person name="Zheng Q."/>
            <person name="Huang R."/>
            <person name="Yang H."/>
            <person name="Du X."/>
            <person name="Chen L."/>
            <person name="Yang M."/>
            <person name="Gaffney P.M."/>
            <person name="Wang S."/>
            <person name="Luo L."/>
            <person name="She Z."/>
            <person name="Ming Y."/>
            <person name="Huang W."/>
            <person name="Zhang S."/>
            <person name="Huang B."/>
            <person name="Zhang Y."/>
            <person name="Qu T."/>
            <person name="Ni P."/>
            <person name="Miao G."/>
            <person name="Wang J."/>
            <person name="Wang Q."/>
            <person name="Steinberg C.E."/>
            <person name="Wang H."/>
            <person name="Li N."/>
            <person name="Qian L."/>
            <person name="Zhang G."/>
            <person name="Li Y."/>
            <person name="Yang H."/>
            <person name="Liu X."/>
            <person name="Wang J."/>
            <person name="Yin Y."/>
            <person name="Wang J."/>
        </authorList>
    </citation>
    <scope>NUCLEOTIDE SEQUENCE [LARGE SCALE GENOMIC DNA]</scope>
    <source>
        <strain evidence="2">05x7-T-G4-1.051#20</strain>
    </source>
</reference>
<feature type="region of interest" description="Disordered" evidence="1">
    <location>
        <begin position="1"/>
        <end position="30"/>
    </location>
</feature>